<feature type="compositionally biased region" description="Basic and acidic residues" evidence="1">
    <location>
        <begin position="20"/>
        <end position="33"/>
    </location>
</feature>
<comment type="caution">
    <text evidence="2">The sequence shown here is derived from an EMBL/GenBank/DDBJ whole genome shotgun (WGS) entry which is preliminary data.</text>
</comment>
<evidence type="ECO:0000256" key="1">
    <source>
        <dbReference type="SAM" id="MobiDB-lite"/>
    </source>
</evidence>
<accession>A0ABV5W6T6</accession>
<evidence type="ECO:0000313" key="2">
    <source>
        <dbReference type="EMBL" id="MFB9756297.1"/>
    </source>
</evidence>
<dbReference type="EMBL" id="JBHMAG010000022">
    <property type="protein sequence ID" value="MFB9756297.1"/>
    <property type="molecule type" value="Genomic_DNA"/>
</dbReference>
<sequence length="64" mass="7321">MNNILELIKEQQAVAVPRQQIRDRQERTEEQAHTHAGYQPKKSSQKSGLFCLYGTVTEVYSTGK</sequence>
<evidence type="ECO:0000313" key="3">
    <source>
        <dbReference type="Proteomes" id="UP001589619"/>
    </source>
</evidence>
<proteinExistence type="predicted"/>
<feature type="region of interest" description="Disordered" evidence="1">
    <location>
        <begin position="16"/>
        <end position="44"/>
    </location>
</feature>
<dbReference type="RefSeq" id="WP_344917331.1">
    <property type="nucleotide sequence ID" value="NZ_BAAAYO010000021.1"/>
</dbReference>
<gene>
    <name evidence="2" type="ORF">ACFFNY_32365</name>
</gene>
<keyword evidence="3" id="KW-1185">Reference proteome</keyword>
<protein>
    <submittedName>
        <fullName evidence="2">Uncharacterized protein</fullName>
    </submittedName>
</protein>
<dbReference type="Proteomes" id="UP001589619">
    <property type="component" value="Unassembled WGS sequence"/>
</dbReference>
<organism evidence="2 3">
    <name type="scientific">Paenibacillus hodogayensis</name>
    <dbReference type="NCBI Taxonomy" id="279208"/>
    <lineage>
        <taxon>Bacteria</taxon>
        <taxon>Bacillati</taxon>
        <taxon>Bacillota</taxon>
        <taxon>Bacilli</taxon>
        <taxon>Bacillales</taxon>
        <taxon>Paenibacillaceae</taxon>
        <taxon>Paenibacillus</taxon>
    </lineage>
</organism>
<name>A0ABV5W6T6_9BACL</name>
<reference evidence="2 3" key="1">
    <citation type="submission" date="2024-09" db="EMBL/GenBank/DDBJ databases">
        <authorList>
            <person name="Sun Q."/>
            <person name="Mori K."/>
        </authorList>
    </citation>
    <scope>NUCLEOTIDE SEQUENCE [LARGE SCALE GENOMIC DNA]</scope>
    <source>
        <strain evidence="2 3">JCM 12520</strain>
    </source>
</reference>